<gene>
    <name evidence="6" type="ORF">CLV83_1203</name>
</gene>
<evidence type="ECO:0000256" key="3">
    <source>
        <dbReference type="ARBA" id="ARBA00022490"/>
    </source>
</evidence>
<accession>A0A4R1GXD3</accession>
<dbReference type="InterPro" id="IPR006016">
    <property type="entry name" value="UspA"/>
</dbReference>
<proteinExistence type="inferred from homology"/>
<feature type="domain" description="UspA" evidence="5">
    <location>
        <begin position="150"/>
        <end position="275"/>
    </location>
</feature>
<evidence type="ECO:0000313" key="7">
    <source>
        <dbReference type="Proteomes" id="UP000294546"/>
    </source>
</evidence>
<name>A0A4R1GXD3_9GAMM</name>
<sequence>MPESKNLLVVINPGAKTQIALEKAARIAAGGDRITALLPAGPVAERCRESVEAQLGKLREQGLTACLESTTETNLQRAVLVAQHQHDTSLLLKEPQASSLTDSLFTPLDWKILRTSQTPVLMVRQSEYSADAPVLAAIEAQPADAEHQALSHRILHLAQDMSHRLSAELCLFSAEPAPMQDALHESGNPILFPGNLAEEYRQSSLALAHRYDVPVSRVHIAQGPAEVLIPQQAERLNAGLVVLGTVARAGLSGVLLGNTGEQILERVSTDVLVIPPLPEKRAETA</sequence>
<comment type="caution">
    <text evidence="6">The sequence shown here is derived from an EMBL/GenBank/DDBJ whole genome shotgun (WGS) entry which is preliminary data.</text>
</comment>
<keyword evidence="3" id="KW-0963">Cytoplasm</keyword>
<comment type="subcellular location">
    <subcellularLocation>
        <location evidence="1">Cytoplasm</location>
    </subcellularLocation>
</comment>
<dbReference type="GO" id="GO:0005737">
    <property type="term" value="C:cytoplasm"/>
    <property type="evidence" value="ECO:0007669"/>
    <property type="project" value="UniProtKB-SubCell"/>
</dbReference>
<dbReference type="PANTHER" id="PTHR47892:SF1">
    <property type="entry name" value="UNIVERSAL STRESS PROTEIN E"/>
    <property type="match status" value="1"/>
</dbReference>
<keyword evidence="7" id="KW-1185">Reference proteome</keyword>
<reference evidence="6 7" key="1">
    <citation type="submission" date="2019-03" db="EMBL/GenBank/DDBJ databases">
        <title>Genomic Encyclopedia of Archaeal and Bacterial Type Strains, Phase II (KMG-II): from individual species to whole genera.</title>
        <authorList>
            <person name="Goeker M."/>
        </authorList>
    </citation>
    <scope>NUCLEOTIDE SEQUENCE [LARGE SCALE GENOMIC DNA]</scope>
    <source>
        <strain evidence="6 7">DSM 27697</strain>
    </source>
</reference>
<dbReference type="PANTHER" id="PTHR47892">
    <property type="entry name" value="UNIVERSAL STRESS PROTEIN E"/>
    <property type="match status" value="1"/>
</dbReference>
<comment type="function">
    <text evidence="4">Required for resistance to DNA-damaging agents.</text>
</comment>
<protein>
    <submittedName>
        <fullName evidence="6">Nucleotide-binding universal stress UspA family protein</fullName>
    </submittedName>
</protein>
<evidence type="ECO:0000256" key="1">
    <source>
        <dbReference type="ARBA" id="ARBA00004496"/>
    </source>
</evidence>
<dbReference type="AlphaFoldDB" id="A0A4R1GXD3"/>
<dbReference type="Proteomes" id="UP000294546">
    <property type="component" value="Unassembled WGS sequence"/>
</dbReference>
<organism evidence="6 7">
    <name type="scientific">Marinobacterium mangrovicola</name>
    <dbReference type="NCBI Taxonomy" id="1476959"/>
    <lineage>
        <taxon>Bacteria</taxon>
        <taxon>Pseudomonadati</taxon>
        <taxon>Pseudomonadota</taxon>
        <taxon>Gammaproteobacteria</taxon>
        <taxon>Oceanospirillales</taxon>
        <taxon>Oceanospirillaceae</taxon>
        <taxon>Marinobacterium</taxon>
    </lineage>
</organism>
<evidence type="ECO:0000313" key="6">
    <source>
        <dbReference type="EMBL" id="TCK09102.1"/>
    </source>
</evidence>
<dbReference type="EMBL" id="SMFU01000007">
    <property type="protein sequence ID" value="TCK09102.1"/>
    <property type="molecule type" value="Genomic_DNA"/>
</dbReference>
<dbReference type="Gene3D" id="3.40.50.12370">
    <property type="match status" value="1"/>
</dbReference>
<dbReference type="OrthoDB" id="239260at2"/>
<evidence type="ECO:0000256" key="2">
    <source>
        <dbReference type="ARBA" id="ARBA00008791"/>
    </source>
</evidence>
<dbReference type="RefSeq" id="WP_132288868.1">
    <property type="nucleotide sequence ID" value="NZ_SMFU01000007.1"/>
</dbReference>
<dbReference type="Pfam" id="PF00582">
    <property type="entry name" value="Usp"/>
    <property type="match status" value="1"/>
</dbReference>
<dbReference type="SUPFAM" id="SSF52402">
    <property type="entry name" value="Adenine nucleotide alpha hydrolases-like"/>
    <property type="match status" value="2"/>
</dbReference>
<evidence type="ECO:0000259" key="5">
    <source>
        <dbReference type="Pfam" id="PF00582"/>
    </source>
</evidence>
<comment type="similarity">
    <text evidence="2">Belongs to the universal stress protein A family.</text>
</comment>
<evidence type="ECO:0000256" key="4">
    <source>
        <dbReference type="ARBA" id="ARBA00037131"/>
    </source>
</evidence>